<dbReference type="Pfam" id="PF12840">
    <property type="entry name" value="HTH_20"/>
    <property type="match status" value="1"/>
</dbReference>
<keyword evidence="2" id="KW-0238">DNA-binding</keyword>
<dbReference type="SMART" id="SM00418">
    <property type="entry name" value="HTH_ARSR"/>
    <property type="match status" value="1"/>
</dbReference>
<gene>
    <name evidence="5" type="ORF">GCM10023196_069380</name>
</gene>
<dbReference type="PANTHER" id="PTHR33154">
    <property type="entry name" value="TRANSCRIPTIONAL REGULATOR, ARSR FAMILY"/>
    <property type="match status" value="1"/>
</dbReference>
<sequence length="203" mass="23072">MVYDLRVADRPPAQEITDVAALRLLVHPIRRKIEQCLRDGPVNSATLARALGESTGATSYHLRQLAKHGFVEEVPELSKGRERWWRAVPGDRRFPAYSRQTPEVREALSEMVQHNFAELFELFSRFAASRDALGEWADAFLFSRAALRLTLDEAKEFFEEYIALIYRFSRSAEETPPDARLMHVRLLGIPEAATSEPTAGSEE</sequence>
<dbReference type="InterPro" id="IPR036390">
    <property type="entry name" value="WH_DNA-bd_sf"/>
</dbReference>
<proteinExistence type="predicted"/>
<dbReference type="InterPro" id="IPR051081">
    <property type="entry name" value="HTH_MetalResp_TranReg"/>
</dbReference>
<protein>
    <submittedName>
        <fullName evidence="5">Helix-turn-helix domain-containing protein</fullName>
    </submittedName>
</protein>
<dbReference type="PANTHER" id="PTHR33154:SF15">
    <property type="entry name" value="REGULATORY PROTEIN ARSR"/>
    <property type="match status" value="1"/>
</dbReference>
<name>A0ABP8UIL5_9ACTN</name>
<organism evidence="5 6">
    <name type="scientific">Actinoallomurus vinaceus</name>
    <dbReference type="NCBI Taxonomy" id="1080074"/>
    <lineage>
        <taxon>Bacteria</taxon>
        <taxon>Bacillati</taxon>
        <taxon>Actinomycetota</taxon>
        <taxon>Actinomycetes</taxon>
        <taxon>Streptosporangiales</taxon>
        <taxon>Thermomonosporaceae</taxon>
        <taxon>Actinoallomurus</taxon>
    </lineage>
</organism>
<evidence type="ECO:0000256" key="2">
    <source>
        <dbReference type="ARBA" id="ARBA00023125"/>
    </source>
</evidence>
<dbReference type="Gene3D" id="1.10.10.10">
    <property type="entry name" value="Winged helix-like DNA-binding domain superfamily/Winged helix DNA-binding domain"/>
    <property type="match status" value="1"/>
</dbReference>
<dbReference type="CDD" id="cd00090">
    <property type="entry name" value="HTH_ARSR"/>
    <property type="match status" value="1"/>
</dbReference>
<dbReference type="InterPro" id="IPR011991">
    <property type="entry name" value="ArsR-like_HTH"/>
</dbReference>
<evidence type="ECO:0000313" key="5">
    <source>
        <dbReference type="EMBL" id="GAA4633114.1"/>
    </source>
</evidence>
<evidence type="ECO:0000313" key="6">
    <source>
        <dbReference type="Proteomes" id="UP001501442"/>
    </source>
</evidence>
<dbReference type="InterPro" id="IPR001845">
    <property type="entry name" value="HTH_ArsR_DNA-bd_dom"/>
</dbReference>
<keyword evidence="1" id="KW-0805">Transcription regulation</keyword>
<accession>A0ABP8UIL5</accession>
<feature type="domain" description="HTH arsR-type" evidence="4">
    <location>
        <begin position="20"/>
        <end position="113"/>
    </location>
</feature>
<keyword evidence="6" id="KW-1185">Reference proteome</keyword>
<dbReference type="Proteomes" id="UP001501442">
    <property type="component" value="Unassembled WGS sequence"/>
</dbReference>
<evidence type="ECO:0000259" key="4">
    <source>
        <dbReference type="SMART" id="SM00418"/>
    </source>
</evidence>
<dbReference type="SUPFAM" id="SSF46785">
    <property type="entry name" value="Winged helix' DNA-binding domain"/>
    <property type="match status" value="1"/>
</dbReference>
<dbReference type="EMBL" id="BAABHK010000011">
    <property type="protein sequence ID" value="GAA4633114.1"/>
    <property type="molecule type" value="Genomic_DNA"/>
</dbReference>
<evidence type="ECO:0000256" key="1">
    <source>
        <dbReference type="ARBA" id="ARBA00023015"/>
    </source>
</evidence>
<reference evidence="6" key="1">
    <citation type="journal article" date="2019" name="Int. J. Syst. Evol. Microbiol.">
        <title>The Global Catalogue of Microorganisms (GCM) 10K type strain sequencing project: providing services to taxonomists for standard genome sequencing and annotation.</title>
        <authorList>
            <consortium name="The Broad Institute Genomics Platform"/>
            <consortium name="The Broad Institute Genome Sequencing Center for Infectious Disease"/>
            <person name="Wu L."/>
            <person name="Ma J."/>
        </authorList>
    </citation>
    <scope>NUCLEOTIDE SEQUENCE [LARGE SCALE GENOMIC DNA]</scope>
    <source>
        <strain evidence="6">JCM 17939</strain>
    </source>
</reference>
<evidence type="ECO:0000256" key="3">
    <source>
        <dbReference type="ARBA" id="ARBA00023163"/>
    </source>
</evidence>
<keyword evidence="3" id="KW-0804">Transcription</keyword>
<comment type="caution">
    <text evidence="5">The sequence shown here is derived from an EMBL/GenBank/DDBJ whole genome shotgun (WGS) entry which is preliminary data.</text>
</comment>
<dbReference type="InterPro" id="IPR036388">
    <property type="entry name" value="WH-like_DNA-bd_sf"/>
</dbReference>